<keyword evidence="2" id="KW-1185">Reference proteome</keyword>
<evidence type="ECO:0008006" key="3">
    <source>
        <dbReference type="Google" id="ProtNLM"/>
    </source>
</evidence>
<reference evidence="1" key="2">
    <citation type="submission" date="2020-02" db="EMBL/GenBank/DDBJ databases">
        <title>Identification and distribution of gene clusters putatively required for synthesis of sphingolipid metabolism inhibitors in phylogenetically diverse species of the filamentous fungus Fusarium.</title>
        <authorList>
            <person name="Kim H.-S."/>
            <person name="Busman M."/>
            <person name="Brown D.W."/>
            <person name="Divon H."/>
            <person name="Uhlig S."/>
            <person name="Proctor R.H."/>
        </authorList>
    </citation>
    <scope>NUCLEOTIDE SEQUENCE</scope>
    <source>
        <strain evidence="1">NRRL 25174</strain>
    </source>
</reference>
<proteinExistence type="predicted"/>
<comment type="caution">
    <text evidence="1">The sequence shown here is derived from an EMBL/GenBank/DDBJ whole genome shotgun (WGS) entry which is preliminary data.</text>
</comment>
<gene>
    <name evidence="1" type="ORF">FBEOM_917</name>
</gene>
<dbReference type="AlphaFoldDB" id="A0A9P5E5W3"/>
<evidence type="ECO:0000313" key="1">
    <source>
        <dbReference type="EMBL" id="KAF4345043.1"/>
    </source>
</evidence>
<name>A0A9P5E5W3_9HYPO</name>
<protein>
    <recommendedName>
        <fullName evidence="3">HNH nuclease domain-containing protein</fullName>
    </recommendedName>
</protein>
<reference evidence="1" key="1">
    <citation type="journal article" date="2017" name="Mycologia">
        <title>Fusarium algeriense, sp. nov., a novel toxigenic crown rot pathogen of durum wheat from Algeria is nested in the Fusarium burgessii species complex.</title>
        <authorList>
            <person name="Laraba I."/>
            <person name="Keddad A."/>
            <person name="Boureghda H."/>
            <person name="Abdallah N."/>
            <person name="Vaughan M.M."/>
            <person name="Proctor R.H."/>
            <person name="Busman M."/>
            <person name="O'Donnell K."/>
        </authorList>
    </citation>
    <scope>NUCLEOTIDE SEQUENCE</scope>
    <source>
        <strain evidence="1">NRRL 25174</strain>
    </source>
</reference>
<sequence length="376" mass="43372">MSGTQDSGAEPQRILADHTFQQPNHLLRSNDLKERLQYARDVESCIRKHGNCTEDFRLRAEHVARIMVAPLPAFKWNQVLSIEDQDACLMKRSLERIGPLCKHYLQHSCNRTDIDFLGDPWRRISNSNKQYTPLPTPNKNEAAKCLERDVTCIVTGEPRPSICRILPLSWNDYGNHAKIVDSLGYGLTYYFQNSFLREIYGLPSETGFPSADNVWNMLCLHPDLFKLWAKGYFAFKYLGTDELPDGTARVTLQFQWMPKMQLRFGQEVNLHHSGSENDWDAIVKEVDEFCTSIDHRPNLRMKIGSYPVSGSLSHMRMSRRKALCFRDVIQVQWVCILVAALCGAVGRPELMLKKDPDDYVVHWLKSQTRWEKAQGH</sequence>
<dbReference type="OrthoDB" id="5416097at2759"/>
<accession>A0A9P5E5W3</accession>
<dbReference type="Proteomes" id="UP000730481">
    <property type="component" value="Unassembled WGS sequence"/>
</dbReference>
<organism evidence="1 2">
    <name type="scientific">Fusarium beomiforme</name>
    <dbReference type="NCBI Taxonomy" id="44412"/>
    <lineage>
        <taxon>Eukaryota</taxon>
        <taxon>Fungi</taxon>
        <taxon>Dikarya</taxon>
        <taxon>Ascomycota</taxon>
        <taxon>Pezizomycotina</taxon>
        <taxon>Sordariomycetes</taxon>
        <taxon>Hypocreomycetidae</taxon>
        <taxon>Hypocreales</taxon>
        <taxon>Nectriaceae</taxon>
        <taxon>Fusarium</taxon>
        <taxon>Fusarium burgessii species complex</taxon>
    </lineage>
</organism>
<evidence type="ECO:0000313" key="2">
    <source>
        <dbReference type="Proteomes" id="UP000730481"/>
    </source>
</evidence>
<dbReference type="EMBL" id="PVQB02000034">
    <property type="protein sequence ID" value="KAF4345043.1"/>
    <property type="molecule type" value="Genomic_DNA"/>
</dbReference>